<organism evidence="1 2">
    <name type="scientific">Sinobaca qinghaiensis</name>
    <dbReference type="NCBI Taxonomy" id="342944"/>
    <lineage>
        <taxon>Bacteria</taxon>
        <taxon>Bacillati</taxon>
        <taxon>Bacillota</taxon>
        <taxon>Bacilli</taxon>
        <taxon>Bacillales</taxon>
        <taxon>Sporolactobacillaceae</taxon>
        <taxon>Sinobaca</taxon>
    </lineage>
</organism>
<dbReference type="EMBL" id="RAPK01000011">
    <property type="protein sequence ID" value="RKD69467.1"/>
    <property type="molecule type" value="Genomic_DNA"/>
</dbReference>
<reference evidence="1 2" key="1">
    <citation type="submission" date="2018-09" db="EMBL/GenBank/DDBJ databases">
        <title>Genomic Encyclopedia of Archaeal and Bacterial Type Strains, Phase II (KMG-II): from individual species to whole genera.</title>
        <authorList>
            <person name="Goeker M."/>
        </authorList>
    </citation>
    <scope>NUCLEOTIDE SEQUENCE [LARGE SCALE GENOMIC DNA]</scope>
    <source>
        <strain evidence="1 2">DSM 17008</strain>
    </source>
</reference>
<dbReference type="AlphaFoldDB" id="A0A419UWG1"/>
<evidence type="ECO:0000313" key="1">
    <source>
        <dbReference type="EMBL" id="RKD69467.1"/>
    </source>
</evidence>
<comment type="caution">
    <text evidence="1">The sequence shown here is derived from an EMBL/GenBank/DDBJ whole genome shotgun (WGS) entry which is preliminary data.</text>
</comment>
<sequence length="33" mass="4007">MKNETKKEGENRFIPTNEEQSVLQMINEYHGRR</sequence>
<evidence type="ECO:0000313" key="2">
    <source>
        <dbReference type="Proteomes" id="UP000285120"/>
    </source>
</evidence>
<name>A0A419UWG1_9BACL</name>
<dbReference type="Proteomes" id="UP000285120">
    <property type="component" value="Unassembled WGS sequence"/>
</dbReference>
<proteinExistence type="predicted"/>
<keyword evidence="2" id="KW-1185">Reference proteome</keyword>
<gene>
    <name evidence="1" type="ORF">ATL39_2885</name>
</gene>
<protein>
    <submittedName>
        <fullName evidence="1">Uncharacterized protein</fullName>
    </submittedName>
</protein>
<accession>A0A419UWG1</accession>